<proteinExistence type="predicted"/>
<keyword evidence="2" id="KW-1185">Reference proteome</keyword>
<evidence type="ECO:0000313" key="1">
    <source>
        <dbReference type="EMBL" id="MEQ2558940.1"/>
    </source>
</evidence>
<comment type="caution">
    <text evidence="1">The sequence shown here is derived from an EMBL/GenBank/DDBJ whole genome shotgun (WGS) entry which is preliminary data.</text>
</comment>
<feature type="non-terminal residue" evidence="1">
    <location>
        <position position="76"/>
    </location>
</feature>
<dbReference type="EMBL" id="JBBMEX010000028">
    <property type="protein sequence ID" value="MEQ2558940.1"/>
    <property type="molecule type" value="Genomic_DNA"/>
</dbReference>
<evidence type="ECO:0000313" key="2">
    <source>
        <dbReference type="Proteomes" id="UP001454489"/>
    </source>
</evidence>
<organism evidence="1 2">
    <name type="scientific">Maccoyibacter intestinihominis</name>
    <dbReference type="NCBI Taxonomy" id="3133499"/>
    <lineage>
        <taxon>Bacteria</taxon>
        <taxon>Bacillati</taxon>
        <taxon>Bacillota</taxon>
        <taxon>Clostridia</taxon>
        <taxon>Lachnospirales</taxon>
        <taxon>Lachnospiraceae</taxon>
        <taxon>Maccoyibacter</taxon>
    </lineage>
</organism>
<evidence type="ECO:0008006" key="3">
    <source>
        <dbReference type="Google" id="ProtNLM"/>
    </source>
</evidence>
<gene>
    <name evidence="1" type="ORF">WMO43_13930</name>
</gene>
<accession>A0ABV1HHF2</accession>
<protein>
    <recommendedName>
        <fullName evidence="3">Phage protein</fullName>
    </recommendedName>
</protein>
<sequence length="76" mass="8922">MKQDTKRQLLKVDKEASAAREKAYQDYVMQYEMAVAKQQSEAWRKALDGVPDSLRMLLEINNTENVPEYSEKQKKQ</sequence>
<name>A0ABV1HHF2_9FIRM</name>
<dbReference type="Proteomes" id="UP001454489">
    <property type="component" value="Unassembled WGS sequence"/>
</dbReference>
<reference evidence="1 2" key="1">
    <citation type="submission" date="2024-03" db="EMBL/GenBank/DDBJ databases">
        <title>Human intestinal bacterial collection.</title>
        <authorList>
            <person name="Pauvert C."/>
            <person name="Hitch T.C.A."/>
            <person name="Clavel T."/>
        </authorList>
    </citation>
    <scope>NUCLEOTIDE SEQUENCE [LARGE SCALE GENOMIC DNA]</scope>
    <source>
        <strain evidence="1 2">CLA-AA-H185</strain>
    </source>
</reference>